<gene>
    <name evidence="10" type="ORF">BFG57_17780</name>
</gene>
<dbReference type="EMBL" id="MJEH01000046">
    <property type="protein sequence ID" value="OEH91753.1"/>
    <property type="molecule type" value="Genomic_DNA"/>
</dbReference>
<feature type="domain" description="Nitroreductase" evidence="9">
    <location>
        <begin position="7"/>
        <end position="168"/>
    </location>
</feature>
<dbReference type="PIRSF" id="PIRSF000232">
    <property type="entry name" value="YdjA"/>
    <property type="match status" value="1"/>
</dbReference>
<dbReference type="InterPro" id="IPR029479">
    <property type="entry name" value="Nitroreductase"/>
</dbReference>
<dbReference type="PANTHER" id="PTHR43821">
    <property type="entry name" value="NAD(P)H NITROREDUCTASE YDJA-RELATED"/>
    <property type="match status" value="1"/>
</dbReference>
<dbReference type="InterPro" id="IPR000415">
    <property type="entry name" value="Nitroreductase-like"/>
</dbReference>
<keyword evidence="6 7" id="KW-0520">NAD</keyword>
<dbReference type="InterPro" id="IPR052530">
    <property type="entry name" value="NAD(P)H_nitroreductase"/>
</dbReference>
<evidence type="ECO:0000256" key="3">
    <source>
        <dbReference type="ARBA" id="ARBA00022643"/>
    </source>
</evidence>
<dbReference type="EC" id="1.-.-.-" evidence="7"/>
<comment type="cofactor">
    <cofactor evidence="8">
        <name>FMN</name>
        <dbReference type="ChEBI" id="CHEBI:58210"/>
    </cofactor>
    <text evidence="8">Binds 1 FMN per subunit.</text>
</comment>
<sequence>MELFEAIRNRRSICKVAPDPIDREVIEQLLESATWAPNHHYTEPWKFFVLTGDGRRPLGKVLAEISMETMEDLKEVEVQSILKKKEEKAFRAPVIIAVAAIPSTDPKVEYIEEIGAVNAAIQNLLLAAHALGLGAIWRTGKPCYHPRMKELFGLADKDEMLGFIYLGYPVDVQKPGKRVSFQEKTVWVNVDTSYQ</sequence>
<keyword evidence="5 7" id="KW-0560">Oxidoreductase</keyword>
<evidence type="ECO:0000313" key="10">
    <source>
        <dbReference type="EMBL" id="OEH91753.1"/>
    </source>
</evidence>
<protein>
    <recommendedName>
        <fullName evidence="7">Putative NAD(P)H nitroreductase</fullName>
        <ecNumber evidence="7">1.-.-.-</ecNumber>
    </recommendedName>
</protein>
<evidence type="ECO:0000256" key="6">
    <source>
        <dbReference type="ARBA" id="ARBA00023027"/>
    </source>
</evidence>
<name>A0A1E5LCF9_9BACI</name>
<dbReference type="Gene3D" id="3.40.109.10">
    <property type="entry name" value="NADH Oxidase"/>
    <property type="match status" value="1"/>
</dbReference>
<dbReference type="InterPro" id="IPR026021">
    <property type="entry name" value="YdjA-like"/>
</dbReference>
<dbReference type="SUPFAM" id="SSF55469">
    <property type="entry name" value="FMN-dependent nitroreductase-like"/>
    <property type="match status" value="1"/>
</dbReference>
<evidence type="ECO:0000256" key="5">
    <source>
        <dbReference type="ARBA" id="ARBA00023002"/>
    </source>
</evidence>
<dbReference type="PANTHER" id="PTHR43821:SF1">
    <property type="entry name" value="NAD(P)H NITROREDUCTASE YDJA-RELATED"/>
    <property type="match status" value="1"/>
</dbReference>
<evidence type="ECO:0000256" key="2">
    <source>
        <dbReference type="ARBA" id="ARBA00022630"/>
    </source>
</evidence>
<accession>A0A1E5LCF9</accession>
<keyword evidence="2 7" id="KW-0285">Flavoprotein</keyword>
<keyword evidence="3 7" id="KW-0288">FMN</keyword>
<evidence type="ECO:0000256" key="4">
    <source>
        <dbReference type="ARBA" id="ARBA00022857"/>
    </source>
</evidence>
<feature type="binding site" description="in other chain" evidence="8">
    <location>
        <begin position="137"/>
        <end position="139"/>
    </location>
    <ligand>
        <name>FMN</name>
        <dbReference type="ChEBI" id="CHEBI:58210"/>
        <note>ligand shared between dimeric partners</note>
    </ligand>
</feature>
<dbReference type="Proteomes" id="UP000095209">
    <property type="component" value="Unassembled WGS sequence"/>
</dbReference>
<evidence type="ECO:0000256" key="8">
    <source>
        <dbReference type="PIRSR" id="PIRSR000232-1"/>
    </source>
</evidence>
<organism evidence="10 11">
    <name type="scientific">Bacillus solimangrovi</name>
    <dbReference type="NCBI Taxonomy" id="1305675"/>
    <lineage>
        <taxon>Bacteria</taxon>
        <taxon>Bacillati</taxon>
        <taxon>Bacillota</taxon>
        <taxon>Bacilli</taxon>
        <taxon>Bacillales</taxon>
        <taxon>Bacillaceae</taxon>
        <taxon>Bacillus</taxon>
    </lineage>
</organism>
<evidence type="ECO:0000256" key="1">
    <source>
        <dbReference type="ARBA" id="ARBA00007118"/>
    </source>
</evidence>
<dbReference type="CDD" id="cd02135">
    <property type="entry name" value="YdjA-like"/>
    <property type="match status" value="1"/>
</dbReference>
<keyword evidence="4 7" id="KW-0521">NADP</keyword>
<reference evidence="10 11" key="1">
    <citation type="submission" date="2016-08" db="EMBL/GenBank/DDBJ databases">
        <title>Genome of Bacillus solimangrovi GH2-4.</title>
        <authorList>
            <person name="Lim S."/>
            <person name="Kim B.-C."/>
        </authorList>
    </citation>
    <scope>NUCLEOTIDE SEQUENCE [LARGE SCALE GENOMIC DNA]</scope>
    <source>
        <strain evidence="10 11">GH2-4</strain>
    </source>
</reference>
<dbReference type="Pfam" id="PF00881">
    <property type="entry name" value="Nitroreductase"/>
    <property type="match status" value="1"/>
</dbReference>
<evidence type="ECO:0000259" key="9">
    <source>
        <dbReference type="Pfam" id="PF00881"/>
    </source>
</evidence>
<dbReference type="RefSeq" id="WP_069718228.1">
    <property type="nucleotide sequence ID" value="NZ_MJEH01000046.1"/>
</dbReference>
<dbReference type="GO" id="GO:0016491">
    <property type="term" value="F:oxidoreductase activity"/>
    <property type="evidence" value="ECO:0007669"/>
    <property type="project" value="UniProtKB-UniRule"/>
</dbReference>
<evidence type="ECO:0000313" key="11">
    <source>
        <dbReference type="Proteomes" id="UP000095209"/>
    </source>
</evidence>
<comment type="similarity">
    <text evidence="1 7">Belongs to the nitroreductase family.</text>
</comment>
<dbReference type="AlphaFoldDB" id="A0A1E5LCF9"/>
<feature type="binding site" description="in other chain" evidence="8">
    <location>
        <begin position="10"/>
        <end position="12"/>
    </location>
    <ligand>
        <name>FMN</name>
        <dbReference type="ChEBI" id="CHEBI:58210"/>
        <note>ligand shared between dimeric partners</note>
    </ligand>
</feature>
<keyword evidence="11" id="KW-1185">Reference proteome</keyword>
<evidence type="ECO:0000256" key="7">
    <source>
        <dbReference type="PIRNR" id="PIRNR000232"/>
    </source>
</evidence>
<comment type="caution">
    <text evidence="10">The sequence shown here is derived from an EMBL/GenBank/DDBJ whole genome shotgun (WGS) entry which is preliminary data.</text>
</comment>
<dbReference type="OrthoDB" id="9804207at2"/>
<feature type="binding site" evidence="8">
    <location>
        <position position="39"/>
    </location>
    <ligand>
        <name>FMN</name>
        <dbReference type="ChEBI" id="CHEBI:58210"/>
        <note>ligand shared between dimeric partners</note>
    </ligand>
</feature>
<dbReference type="STRING" id="1305675.BFG57_17780"/>
<proteinExistence type="inferred from homology"/>